<accession>A0ACC3A1C1</accession>
<comment type="caution">
    <text evidence="1">The sequence shown here is derived from an EMBL/GenBank/DDBJ whole genome shotgun (WGS) entry which is preliminary data.</text>
</comment>
<dbReference type="Proteomes" id="UP001172386">
    <property type="component" value="Unassembled WGS sequence"/>
</dbReference>
<name>A0ACC3A1C1_9EURO</name>
<evidence type="ECO:0000313" key="2">
    <source>
        <dbReference type="Proteomes" id="UP001172386"/>
    </source>
</evidence>
<dbReference type="EMBL" id="JAPDRQ010000140">
    <property type="protein sequence ID" value="KAJ9653817.1"/>
    <property type="molecule type" value="Genomic_DNA"/>
</dbReference>
<protein>
    <submittedName>
        <fullName evidence="1">Uncharacterized protein</fullName>
    </submittedName>
</protein>
<sequence>MAAFPDHFGVTFTSTTHERAEGPTLPENNKPASGHRFNVVVTGAGKGIGHAISIAYAKAGATGLCISSRTQSDLDKLASELQSINPELKIVNQTCDTTQPEDVQRLAQTVNSAFNGHVDVVIANAGIISKYITDSTDPKTGKQVARRLPVGIIEDEDFARVANINYLGSYYTAKYFTPLLIAKDNPSKIKVFIVITSLAGHFPISDFTPIAYNVSKIANNRMIEMMANDHREDGLVAYAVHPGEVVTPQTQGHSTEKDDAWEKLLQTDISLPGGFCTWLTKERREWLSGRYVSVHWDVDELEARKDEIVEGDKLKFRMVV</sequence>
<keyword evidence="2" id="KW-1185">Reference proteome</keyword>
<organism evidence="1 2">
    <name type="scientific">Neophaeococcomyces mojaviensis</name>
    <dbReference type="NCBI Taxonomy" id="3383035"/>
    <lineage>
        <taxon>Eukaryota</taxon>
        <taxon>Fungi</taxon>
        <taxon>Dikarya</taxon>
        <taxon>Ascomycota</taxon>
        <taxon>Pezizomycotina</taxon>
        <taxon>Eurotiomycetes</taxon>
        <taxon>Chaetothyriomycetidae</taxon>
        <taxon>Chaetothyriales</taxon>
        <taxon>Chaetothyriales incertae sedis</taxon>
        <taxon>Neophaeococcomyces</taxon>
    </lineage>
</organism>
<gene>
    <name evidence="1" type="ORF">H2198_007045</name>
</gene>
<reference evidence="1" key="1">
    <citation type="submission" date="2022-10" db="EMBL/GenBank/DDBJ databases">
        <title>Culturing micro-colonial fungi from biological soil crusts in the Mojave desert and describing Neophaeococcomyces mojavensis, and introducing the new genera and species Taxawa tesnikishii.</title>
        <authorList>
            <person name="Kurbessoian T."/>
            <person name="Stajich J.E."/>
        </authorList>
    </citation>
    <scope>NUCLEOTIDE SEQUENCE</scope>
    <source>
        <strain evidence="1">JES_112</strain>
    </source>
</reference>
<evidence type="ECO:0000313" key="1">
    <source>
        <dbReference type="EMBL" id="KAJ9653817.1"/>
    </source>
</evidence>
<proteinExistence type="predicted"/>